<organism evidence="1 2">
    <name type="scientific">Allobacillus salarius</name>
    <dbReference type="NCBI Taxonomy" id="1955272"/>
    <lineage>
        <taxon>Bacteria</taxon>
        <taxon>Bacillati</taxon>
        <taxon>Bacillota</taxon>
        <taxon>Bacilli</taxon>
        <taxon>Bacillales</taxon>
        <taxon>Bacillaceae</taxon>
        <taxon>Allobacillus</taxon>
    </lineage>
</organism>
<dbReference type="AlphaFoldDB" id="A0A556PGS6"/>
<dbReference type="Proteomes" id="UP000316425">
    <property type="component" value="Unassembled WGS sequence"/>
</dbReference>
<comment type="caution">
    <text evidence="1">The sequence shown here is derived from an EMBL/GenBank/DDBJ whole genome shotgun (WGS) entry which is preliminary data.</text>
</comment>
<gene>
    <name evidence="1" type="ORF">FPQ13_08970</name>
</gene>
<evidence type="ECO:0000313" key="2">
    <source>
        <dbReference type="Proteomes" id="UP000316425"/>
    </source>
</evidence>
<reference evidence="1 2" key="1">
    <citation type="submission" date="2019-07" db="EMBL/GenBank/DDBJ databases">
        <title>Allobacillus sp. nov. SKP isolated from shrimp paste of Euphausiacea.</title>
        <authorList>
            <person name="Kanchanasin P."/>
            <person name="Tanasupawat S."/>
            <person name="Shi W."/>
            <person name="Wu L."/>
            <person name="Ma J."/>
        </authorList>
    </citation>
    <scope>NUCLEOTIDE SEQUENCE [LARGE SCALE GENOMIC DNA]</scope>
    <source>
        <strain evidence="1 2">SKP4-8</strain>
    </source>
</reference>
<proteinExistence type="predicted"/>
<evidence type="ECO:0000313" key="1">
    <source>
        <dbReference type="EMBL" id="TSJ63597.1"/>
    </source>
</evidence>
<protein>
    <submittedName>
        <fullName evidence="1">NETI motif-containing protein</fullName>
    </submittedName>
</protein>
<sequence length="52" mass="6089">MSDFDSIDSCLDQIAKDGYRPIRRMEKPVFEEKKNGERVPISQEIVFEAIEK</sequence>
<dbReference type="OrthoDB" id="2354098at2"/>
<dbReference type="Pfam" id="PF14044">
    <property type="entry name" value="NETI"/>
    <property type="match status" value="1"/>
</dbReference>
<accession>A0A556PGS6</accession>
<keyword evidence="2" id="KW-1185">Reference proteome</keyword>
<dbReference type="EMBL" id="VMHE01000015">
    <property type="protein sequence ID" value="TSJ63597.1"/>
    <property type="molecule type" value="Genomic_DNA"/>
</dbReference>
<dbReference type="InterPro" id="IPR025930">
    <property type="entry name" value="NETI"/>
</dbReference>
<name>A0A556PGS6_9BACI</name>